<gene>
    <name evidence="1" type="ORF">Plec18167_007614</name>
</gene>
<evidence type="ECO:0000313" key="1">
    <source>
        <dbReference type="EMBL" id="KAL1870096.1"/>
    </source>
</evidence>
<name>A0ABR3X2D6_9EURO</name>
<dbReference type="InterPro" id="IPR011009">
    <property type="entry name" value="Kinase-like_dom_sf"/>
</dbReference>
<evidence type="ECO:0000313" key="2">
    <source>
        <dbReference type="Proteomes" id="UP001583193"/>
    </source>
</evidence>
<comment type="caution">
    <text evidence="1">The sequence shown here is derived from an EMBL/GenBank/DDBJ whole genome shotgun (WGS) entry which is preliminary data.</text>
</comment>
<accession>A0ABR3X2D6</accession>
<dbReference type="Proteomes" id="UP001583193">
    <property type="component" value="Unassembled WGS sequence"/>
</dbReference>
<keyword evidence="2" id="KW-1185">Reference proteome</keyword>
<proteinExistence type="predicted"/>
<sequence length="131" mass="14836">MPTYSGPLEGEVLDEFFGNRVIKAQNPDGQYVAIKLRPKSVFQQSEADMMDYANKCGILTPRVCECRPYGIDEVAMITDYIPGKSLGEVWGSLNDTERVSTKEQLKDQIRRFRKCTQGYVGRVNNKPARNP</sequence>
<dbReference type="EMBL" id="JAVDPF010000032">
    <property type="protein sequence ID" value="KAL1870096.1"/>
    <property type="molecule type" value="Genomic_DNA"/>
</dbReference>
<dbReference type="SUPFAM" id="SSF56112">
    <property type="entry name" value="Protein kinase-like (PK-like)"/>
    <property type="match status" value="1"/>
</dbReference>
<protein>
    <recommendedName>
        <fullName evidence="3">Aminoglycoside phosphotransferase domain-containing protein</fullName>
    </recommendedName>
</protein>
<evidence type="ECO:0008006" key="3">
    <source>
        <dbReference type="Google" id="ProtNLM"/>
    </source>
</evidence>
<organism evidence="1 2">
    <name type="scientific">Paecilomyces lecythidis</name>
    <dbReference type="NCBI Taxonomy" id="3004212"/>
    <lineage>
        <taxon>Eukaryota</taxon>
        <taxon>Fungi</taxon>
        <taxon>Dikarya</taxon>
        <taxon>Ascomycota</taxon>
        <taxon>Pezizomycotina</taxon>
        <taxon>Eurotiomycetes</taxon>
        <taxon>Eurotiomycetidae</taxon>
        <taxon>Eurotiales</taxon>
        <taxon>Thermoascaceae</taxon>
        <taxon>Paecilomyces</taxon>
    </lineage>
</organism>
<reference evidence="1 2" key="1">
    <citation type="journal article" date="2024" name="IMA Fungus">
        <title>IMA Genome - F19 : A genome assembly and annotation guide to empower mycologists, including annotated draft genome sequences of Ceratocystis pirilliformis, Diaporthe australafricana, Fusarium ophioides, Paecilomyces lecythidis, and Sporothrix stenoceras.</title>
        <authorList>
            <person name="Aylward J."/>
            <person name="Wilson A.M."/>
            <person name="Visagie C.M."/>
            <person name="Spraker J."/>
            <person name="Barnes I."/>
            <person name="Buitendag C."/>
            <person name="Ceriani C."/>
            <person name="Del Mar Angel L."/>
            <person name="du Plessis D."/>
            <person name="Fuchs T."/>
            <person name="Gasser K."/>
            <person name="Kramer D."/>
            <person name="Li W."/>
            <person name="Munsamy K."/>
            <person name="Piso A."/>
            <person name="Price J.L."/>
            <person name="Sonnekus B."/>
            <person name="Thomas C."/>
            <person name="van der Nest A."/>
            <person name="van Dijk A."/>
            <person name="van Heerden A."/>
            <person name="van Vuuren N."/>
            <person name="Yilmaz N."/>
            <person name="Duong T.A."/>
            <person name="van der Merwe N.A."/>
            <person name="Wingfield M.J."/>
            <person name="Wingfield B.D."/>
        </authorList>
    </citation>
    <scope>NUCLEOTIDE SEQUENCE [LARGE SCALE GENOMIC DNA]</scope>
    <source>
        <strain evidence="1 2">CMW 18167</strain>
    </source>
</reference>